<dbReference type="SMART" id="SM00034">
    <property type="entry name" value="CLECT"/>
    <property type="match status" value="2"/>
</dbReference>
<feature type="domain" description="C-type lectin" evidence="2">
    <location>
        <begin position="138"/>
        <end position="237"/>
    </location>
</feature>
<reference evidence="3 4" key="1">
    <citation type="submission" date="2024-09" db="EMBL/GenBank/DDBJ databases">
        <title>A chromosome-level genome assembly of Gray's grenadier anchovy, Coilia grayii.</title>
        <authorList>
            <person name="Fu Z."/>
        </authorList>
    </citation>
    <scope>NUCLEOTIDE SEQUENCE [LARGE SCALE GENOMIC DNA]</scope>
    <source>
        <strain evidence="3">G4</strain>
        <tissue evidence="3">Muscle</tissue>
    </source>
</reference>
<dbReference type="InterPro" id="IPR001304">
    <property type="entry name" value="C-type_lectin-like"/>
</dbReference>
<dbReference type="PROSITE" id="PS00615">
    <property type="entry name" value="C_TYPE_LECTIN_1"/>
    <property type="match status" value="1"/>
</dbReference>
<dbReference type="Pfam" id="PF00059">
    <property type="entry name" value="Lectin_C"/>
    <property type="match status" value="2"/>
</dbReference>
<protein>
    <recommendedName>
        <fullName evidence="2">C-type lectin domain-containing protein</fullName>
    </recommendedName>
</protein>
<dbReference type="InterPro" id="IPR016186">
    <property type="entry name" value="C-type_lectin-like/link_sf"/>
</dbReference>
<dbReference type="Proteomes" id="UP001591681">
    <property type="component" value="Unassembled WGS sequence"/>
</dbReference>
<gene>
    <name evidence="3" type="ORF">ACEWY4_010911</name>
</gene>
<dbReference type="AlphaFoldDB" id="A0ABD1K376"/>
<organism evidence="3 4">
    <name type="scientific">Coilia grayii</name>
    <name type="common">Gray's grenadier anchovy</name>
    <dbReference type="NCBI Taxonomy" id="363190"/>
    <lineage>
        <taxon>Eukaryota</taxon>
        <taxon>Metazoa</taxon>
        <taxon>Chordata</taxon>
        <taxon>Craniata</taxon>
        <taxon>Vertebrata</taxon>
        <taxon>Euteleostomi</taxon>
        <taxon>Actinopterygii</taxon>
        <taxon>Neopterygii</taxon>
        <taxon>Teleostei</taxon>
        <taxon>Clupei</taxon>
        <taxon>Clupeiformes</taxon>
        <taxon>Clupeoidei</taxon>
        <taxon>Engraulidae</taxon>
        <taxon>Coilinae</taxon>
        <taxon>Coilia</taxon>
    </lineage>
</organism>
<dbReference type="PROSITE" id="PS50041">
    <property type="entry name" value="C_TYPE_LECTIN_2"/>
    <property type="match status" value="2"/>
</dbReference>
<evidence type="ECO:0000259" key="2">
    <source>
        <dbReference type="PROSITE" id="PS50041"/>
    </source>
</evidence>
<dbReference type="PANTHER" id="PTHR45784">
    <property type="entry name" value="C-TYPE LECTIN DOMAIN FAMILY 20 MEMBER A-RELATED"/>
    <property type="match status" value="1"/>
</dbReference>
<dbReference type="EMBL" id="JBHFQA010000009">
    <property type="protein sequence ID" value="KAL2093599.1"/>
    <property type="molecule type" value="Genomic_DNA"/>
</dbReference>
<dbReference type="InterPro" id="IPR016187">
    <property type="entry name" value="CTDL_fold"/>
</dbReference>
<accession>A0ABD1K376</accession>
<dbReference type="InterPro" id="IPR018378">
    <property type="entry name" value="C-type_lectin_CS"/>
</dbReference>
<dbReference type="Gene3D" id="3.10.100.10">
    <property type="entry name" value="Mannose-Binding Protein A, subunit A"/>
    <property type="match status" value="2"/>
</dbReference>
<comment type="caution">
    <text evidence="3">The sequence shown here is derived from an EMBL/GenBank/DDBJ whole genome shotgun (WGS) entry which is preliminary data.</text>
</comment>
<sequence length="302" mass="34339">MTGLCKTYTDTSFQHQYVNQFKTWSEAQEYCRSVHNDLVTVENMVAMGSLLKTVDPQYKGKVWIGLVRGTRKQLHWSLWENTQPITYTNWLAGEPNGGTGVCGAKCLNGQWCDLYCSDLALFICFDENQGKNILVNTRMSWNQAQLYCRQHYTDLASIPNSTVEMEINNLIGGNLGQYIWTGLFVDSWEWSNSSKMSSFRNWKIAPTSYGNCAAVDVNNGSLWDNLSCELNLPFICEGGRSKLSIIKQCKVSAQDYYLQIDDGKVPAFFFQIKTRLIESGMSPDIRLQWRNLATGSVFKPKN</sequence>
<proteinExistence type="predicted"/>
<evidence type="ECO:0000256" key="1">
    <source>
        <dbReference type="ARBA" id="ARBA00023157"/>
    </source>
</evidence>
<keyword evidence="1" id="KW-1015">Disulfide bond</keyword>
<evidence type="ECO:0000313" key="3">
    <source>
        <dbReference type="EMBL" id="KAL2093599.1"/>
    </source>
</evidence>
<feature type="domain" description="C-type lectin" evidence="2">
    <location>
        <begin position="8"/>
        <end position="125"/>
    </location>
</feature>
<keyword evidence="4" id="KW-1185">Reference proteome</keyword>
<name>A0ABD1K376_9TELE</name>
<dbReference type="SUPFAM" id="SSF56436">
    <property type="entry name" value="C-type lectin-like"/>
    <property type="match status" value="2"/>
</dbReference>
<dbReference type="PANTHER" id="PTHR45784:SF3">
    <property type="entry name" value="C-TYPE LECTIN DOMAIN FAMILY 4 MEMBER K-LIKE-RELATED"/>
    <property type="match status" value="1"/>
</dbReference>
<evidence type="ECO:0000313" key="4">
    <source>
        <dbReference type="Proteomes" id="UP001591681"/>
    </source>
</evidence>